<protein>
    <submittedName>
        <fullName evidence="2">LuxR family transcriptional regulator</fullName>
    </submittedName>
</protein>
<dbReference type="InterPro" id="IPR027417">
    <property type="entry name" value="P-loop_NTPase"/>
</dbReference>
<proteinExistence type="predicted"/>
<dbReference type="Proteomes" id="UP001500416">
    <property type="component" value="Unassembled WGS sequence"/>
</dbReference>
<dbReference type="SMART" id="SM00421">
    <property type="entry name" value="HTH_LUXR"/>
    <property type="match status" value="1"/>
</dbReference>
<dbReference type="InterPro" id="IPR058852">
    <property type="entry name" value="HTH_77"/>
</dbReference>
<dbReference type="Pfam" id="PF25872">
    <property type="entry name" value="HTH_77"/>
    <property type="match status" value="1"/>
</dbReference>
<dbReference type="InterPro" id="IPR016032">
    <property type="entry name" value="Sig_transdc_resp-reg_C-effctor"/>
</dbReference>
<evidence type="ECO:0000313" key="2">
    <source>
        <dbReference type="EMBL" id="GAA0219684.1"/>
    </source>
</evidence>
<dbReference type="InterPro" id="IPR000792">
    <property type="entry name" value="Tscrpt_reg_LuxR_C"/>
</dbReference>
<organism evidence="2 3">
    <name type="scientific">Saccharothrix mutabilis subsp. mutabilis</name>
    <dbReference type="NCBI Taxonomy" id="66855"/>
    <lineage>
        <taxon>Bacteria</taxon>
        <taxon>Bacillati</taxon>
        <taxon>Actinomycetota</taxon>
        <taxon>Actinomycetes</taxon>
        <taxon>Pseudonocardiales</taxon>
        <taxon>Pseudonocardiaceae</taxon>
        <taxon>Saccharothrix</taxon>
    </lineage>
</organism>
<reference evidence="2 3" key="1">
    <citation type="journal article" date="2019" name="Int. J. Syst. Evol. Microbiol.">
        <title>The Global Catalogue of Microorganisms (GCM) 10K type strain sequencing project: providing services to taxonomists for standard genome sequencing and annotation.</title>
        <authorList>
            <consortium name="The Broad Institute Genomics Platform"/>
            <consortium name="The Broad Institute Genome Sequencing Center for Infectious Disease"/>
            <person name="Wu L."/>
            <person name="Ma J."/>
        </authorList>
    </citation>
    <scope>NUCLEOTIDE SEQUENCE [LARGE SCALE GENOMIC DNA]</scope>
    <source>
        <strain evidence="2 3">JCM 3380</strain>
    </source>
</reference>
<evidence type="ECO:0000259" key="1">
    <source>
        <dbReference type="SMART" id="SM00421"/>
    </source>
</evidence>
<gene>
    <name evidence="2" type="ORF">GCM10010492_17170</name>
</gene>
<dbReference type="Gene3D" id="1.10.10.10">
    <property type="entry name" value="Winged helix-like DNA-binding domain superfamily/Winged helix DNA-binding domain"/>
    <property type="match status" value="1"/>
</dbReference>
<accession>A0ABN0TEK0</accession>
<dbReference type="PANTHER" id="PTHR47691">
    <property type="entry name" value="REGULATOR-RELATED"/>
    <property type="match status" value="1"/>
</dbReference>
<dbReference type="RefSeq" id="WP_343933136.1">
    <property type="nucleotide sequence ID" value="NZ_BAAABU010000003.1"/>
</dbReference>
<keyword evidence="3" id="KW-1185">Reference proteome</keyword>
<evidence type="ECO:0000313" key="3">
    <source>
        <dbReference type="Proteomes" id="UP001500416"/>
    </source>
</evidence>
<comment type="caution">
    <text evidence="2">The sequence shown here is derived from an EMBL/GenBank/DDBJ whole genome shotgun (WGS) entry which is preliminary data.</text>
</comment>
<dbReference type="PANTHER" id="PTHR47691:SF3">
    <property type="entry name" value="HTH-TYPE TRANSCRIPTIONAL REGULATOR RV0890C-RELATED"/>
    <property type="match status" value="1"/>
</dbReference>
<name>A0ABN0TEK0_9PSEU</name>
<dbReference type="EMBL" id="BAAABU010000003">
    <property type="protein sequence ID" value="GAA0219684.1"/>
    <property type="molecule type" value="Genomic_DNA"/>
</dbReference>
<dbReference type="SUPFAM" id="SSF52540">
    <property type="entry name" value="P-loop containing nucleoside triphosphate hydrolases"/>
    <property type="match status" value="1"/>
</dbReference>
<sequence length="776" mass="83885">MSTAGLSTFVGRGVETAAVRDLLRTRRLVTVKGAAGIGKTRFAEHVAGVVEGDFADGAVPVPLVDVRGAGVAGELARALDLVDNGGSPVTTLLTDHLRDKRLLLVLDNCEHLVEHEDPERPGPLPQLVRLLLRAAEGVRVLATSRLPLGVGGEQVVDLEPLPHVSVGGEEPDALVLLRDRLAAKGKPLLPEQEPSAREVCALLEGVPHAIEMVAALRRHKTWAELLHGLRADLALLAQGRLPEVDQWHHRTLRASMQLTHQLLDQPARRLWVVLSVFTGAADLDAVRHMAELVGDPHGVEAVLETLVDHSVLIHTELDGRSRWRMLPTVRAFGLHADPELAARARVAHADHHAALVARVADRCYGPDEVPLLRAVDAAMPNIRTAVTTLVAGGQGERALRLLVDLSDSRANTLMGTLGELRRLMTMCLDALGDQLLPGVVECMAGGAFAALIQGDGLATARPVLDRCHELLRRLPPGDGGTARAAQAVDWAEATALWIAEPDPAVAAGSIDLLRRLAAAEPHPGRRHMRNLFAGFAAAYYRHPDARRLAQDHLADTLAAGAPWAASWARWLLALVTFACDDDPDGALVLLKTTLRAQHDMGDRWGPPWTLWLMALAAGTRGEHATAAHLLGGAWAHQRAISTFVTGLTPNLRLQQGVVDLCVSGLGRDAWEQRTAAGGKSPLDDLVELALALPERGGAVHRREFPAGLTRREFEALLRLAADFPATNEAMAARMACGKRTFETYLQEVRRKTGITDRYDLARYGRQWLPDADRPHP</sequence>
<dbReference type="Gene3D" id="3.40.50.300">
    <property type="entry name" value="P-loop containing nucleotide triphosphate hydrolases"/>
    <property type="match status" value="1"/>
</dbReference>
<dbReference type="CDD" id="cd01120">
    <property type="entry name" value="RecA-like_superfamily"/>
    <property type="match status" value="1"/>
</dbReference>
<dbReference type="InterPro" id="IPR036388">
    <property type="entry name" value="WH-like_DNA-bd_sf"/>
</dbReference>
<dbReference type="SUPFAM" id="SSF46894">
    <property type="entry name" value="C-terminal effector domain of the bipartite response regulators"/>
    <property type="match status" value="1"/>
</dbReference>
<feature type="domain" description="HTH luxR-type" evidence="1">
    <location>
        <begin position="705"/>
        <end position="764"/>
    </location>
</feature>